<dbReference type="AlphaFoldDB" id="L1K1N1"/>
<evidence type="ECO:0000313" key="5">
    <source>
        <dbReference type="EMBL" id="EKX54522.1"/>
    </source>
</evidence>
<evidence type="ECO:0000259" key="4">
    <source>
        <dbReference type="PROSITE" id="PS51634"/>
    </source>
</evidence>
<evidence type="ECO:0000313" key="7">
    <source>
        <dbReference type="Proteomes" id="UP000011087"/>
    </source>
</evidence>
<keyword evidence="7" id="KW-1185">Reference proteome</keyword>
<evidence type="ECO:0000313" key="6">
    <source>
        <dbReference type="EnsemblProtists" id="EKX54522"/>
    </source>
</evidence>
<evidence type="ECO:0000256" key="2">
    <source>
        <dbReference type="ARBA" id="ARBA00007267"/>
    </source>
</evidence>
<dbReference type="Pfam" id="PF03638">
    <property type="entry name" value="TCR"/>
    <property type="match status" value="2"/>
</dbReference>
<dbReference type="InterPro" id="IPR005172">
    <property type="entry name" value="CRC"/>
</dbReference>
<dbReference type="EnsemblProtists" id="EKX54522">
    <property type="protein sequence ID" value="EKX54522"/>
    <property type="gene ID" value="GUITHDRAFT_63344"/>
</dbReference>
<dbReference type="PANTHER" id="PTHR12446:SF34">
    <property type="entry name" value="PROTEIN LIN-54 HOMOLOG"/>
    <property type="match status" value="1"/>
</dbReference>
<dbReference type="Proteomes" id="UP000011087">
    <property type="component" value="Unassembled WGS sequence"/>
</dbReference>
<dbReference type="InterPro" id="IPR033467">
    <property type="entry name" value="Tesmin/TSO1-like_CXC"/>
</dbReference>
<feature type="domain" description="CRC" evidence="4">
    <location>
        <begin position="9"/>
        <end position="125"/>
    </location>
</feature>
<dbReference type="SMART" id="SM01114">
    <property type="entry name" value="CXC"/>
    <property type="match status" value="2"/>
</dbReference>
<dbReference type="GO" id="GO:0006355">
    <property type="term" value="P:regulation of DNA-templated transcription"/>
    <property type="evidence" value="ECO:0007669"/>
    <property type="project" value="TreeGrafter"/>
</dbReference>
<dbReference type="OMA" id="DGCLNCQ"/>
<dbReference type="KEGG" id="gtt:GUITHDRAFT_63344"/>
<name>L1K1N1_GUITC</name>
<dbReference type="STRING" id="905079.L1K1N1"/>
<dbReference type="EMBL" id="JH992967">
    <property type="protein sequence ID" value="EKX54522.1"/>
    <property type="molecule type" value="Genomic_DNA"/>
</dbReference>
<dbReference type="PANTHER" id="PTHR12446">
    <property type="entry name" value="TESMIN/TSO1-RELATED"/>
    <property type="match status" value="1"/>
</dbReference>
<dbReference type="PROSITE" id="PS51634">
    <property type="entry name" value="CRC"/>
    <property type="match status" value="1"/>
</dbReference>
<evidence type="ECO:0000256" key="1">
    <source>
        <dbReference type="ARBA" id="ARBA00004123"/>
    </source>
</evidence>
<accession>L1K1N1</accession>
<keyword evidence="3" id="KW-0539">Nucleus</keyword>
<dbReference type="RefSeq" id="XP_005841502.1">
    <property type="nucleotide sequence ID" value="XM_005841445.1"/>
</dbReference>
<proteinExistence type="inferred from homology"/>
<dbReference type="HOGENOM" id="CLU_121159_1_0_1"/>
<dbReference type="GO" id="GO:0005634">
    <property type="term" value="C:nucleus"/>
    <property type="evidence" value="ECO:0007669"/>
    <property type="project" value="UniProtKB-SubCell"/>
</dbReference>
<reference evidence="7" key="2">
    <citation type="submission" date="2012-11" db="EMBL/GenBank/DDBJ databases">
        <authorList>
            <person name="Kuo A."/>
            <person name="Curtis B.A."/>
            <person name="Tanifuji G."/>
            <person name="Burki F."/>
            <person name="Gruber A."/>
            <person name="Irimia M."/>
            <person name="Maruyama S."/>
            <person name="Arias M.C."/>
            <person name="Ball S.G."/>
            <person name="Gile G.H."/>
            <person name="Hirakawa Y."/>
            <person name="Hopkins J.F."/>
            <person name="Rensing S.A."/>
            <person name="Schmutz J."/>
            <person name="Symeonidi A."/>
            <person name="Elias M."/>
            <person name="Eveleigh R.J."/>
            <person name="Herman E.K."/>
            <person name="Klute M.J."/>
            <person name="Nakayama T."/>
            <person name="Obornik M."/>
            <person name="Reyes-Prieto A."/>
            <person name="Armbrust E.V."/>
            <person name="Aves S.J."/>
            <person name="Beiko R.G."/>
            <person name="Coutinho P."/>
            <person name="Dacks J.B."/>
            <person name="Durnford D.G."/>
            <person name="Fast N.M."/>
            <person name="Green B.R."/>
            <person name="Grisdale C."/>
            <person name="Hempe F."/>
            <person name="Henrissat B."/>
            <person name="Hoppner M.P."/>
            <person name="Ishida K.-I."/>
            <person name="Kim E."/>
            <person name="Koreny L."/>
            <person name="Kroth P.G."/>
            <person name="Liu Y."/>
            <person name="Malik S.-B."/>
            <person name="Maier U.G."/>
            <person name="McRose D."/>
            <person name="Mock T."/>
            <person name="Neilson J.A."/>
            <person name="Onodera N.T."/>
            <person name="Poole A.M."/>
            <person name="Pritham E.J."/>
            <person name="Richards T.A."/>
            <person name="Rocap G."/>
            <person name="Roy S.W."/>
            <person name="Sarai C."/>
            <person name="Schaack S."/>
            <person name="Shirato S."/>
            <person name="Slamovits C.H."/>
            <person name="Spencer D.F."/>
            <person name="Suzuki S."/>
            <person name="Worden A.Z."/>
            <person name="Zauner S."/>
            <person name="Barry K."/>
            <person name="Bell C."/>
            <person name="Bharti A.K."/>
            <person name="Crow J.A."/>
            <person name="Grimwood J."/>
            <person name="Kramer R."/>
            <person name="Lindquist E."/>
            <person name="Lucas S."/>
            <person name="Salamov A."/>
            <person name="McFadden G.I."/>
            <person name="Lane C.E."/>
            <person name="Keeling P.J."/>
            <person name="Gray M.W."/>
            <person name="Grigoriev I.V."/>
            <person name="Archibald J.M."/>
        </authorList>
    </citation>
    <scope>NUCLEOTIDE SEQUENCE</scope>
    <source>
        <strain evidence="7">CCMP2712</strain>
    </source>
</reference>
<dbReference type="OrthoDB" id="6283463at2759"/>
<sequence length="125" mass="14145">MEEESQQGKERGCRCGRTKCLKQYCQCFRNDIRCTSDCVCSDCHNDGKHEEKRIEAIRHIRMNNPSAFKGTALELEDQEVTTPKGGKKTVRGCRCKRSKCQKKYCECFSAGIPCTSNCVCTDCAN</sequence>
<dbReference type="GeneID" id="17311043"/>
<dbReference type="PaxDb" id="55529-EKX54522"/>
<evidence type="ECO:0000256" key="3">
    <source>
        <dbReference type="ARBA" id="ARBA00023242"/>
    </source>
</evidence>
<reference evidence="5 7" key="1">
    <citation type="journal article" date="2012" name="Nature">
        <title>Algal genomes reveal evolutionary mosaicism and the fate of nucleomorphs.</title>
        <authorList>
            <consortium name="DOE Joint Genome Institute"/>
            <person name="Curtis B.A."/>
            <person name="Tanifuji G."/>
            <person name="Burki F."/>
            <person name="Gruber A."/>
            <person name="Irimia M."/>
            <person name="Maruyama S."/>
            <person name="Arias M.C."/>
            <person name="Ball S.G."/>
            <person name="Gile G.H."/>
            <person name="Hirakawa Y."/>
            <person name="Hopkins J.F."/>
            <person name="Kuo A."/>
            <person name="Rensing S.A."/>
            <person name="Schmutz J."/>
            <person name="Symeonidi A."/>
            <person name="Elias M."/>
            <person name="Eveleigh R.J."/>
            <person name="Herman E.K."/>
            <person name="Klute M.J."/>
            <person name="Nakayama T."/>
            <person name="Obornik M."/>
            <person name="Reyes-Prieto A."/>
            <person name="Armbrust E.V."/>
            <person name="Aves S.J."/>
            <person name="Beiko R.G."/>
            <person name="Coutinho P."/>
            <person name="Dacks J.B."/>
            <person name="Durnford D.G."/>
            <person name="Fast N.M."/>
            <person name="Green B.R."/>
            <person name="Grisdale C.J."/>
            <person name="Hempel F."/>
            <person name="Henrissat B."/>
            <person name="Hoppner M.P."/>
            <person name="Ishida K."/>
            <person name="Kim E."/>
            <person name="Koreny L."/>
            <person name="Kroth P.G."/>
            <person name="Liu Y."/>
            <person name="Malik S.B."/>
            <person name="Maier U.G."/>
            <person name="McRose D."/>
            <person name="Mock T."/>
            <person name="Neilson J.A."/>
            <person name="Onodera N.T."/>
            <person name="Poole A.M."/>
            <person name="Pritham E.J."/>
            <person name="Richards T.A."/>
            <person name="Rocap G."/>
            <person name="Roy S.W."/>
            <person name="Sarai C."/>
            <person name="Schaack S."/>
            <person name="Shirato S."/>
            <person name="Slamovits C.H."/>
            <person name="Spencer D.F."/>
            <person name="Suzuki S."/>
            <person name="Worden A.Z."/>
            <person name="Zauner S."/>
            <person name="Barry K."/>
            <person name="Bell C."/>
            <person name="Bharti A.K."/>
            <person name="Crow J.A."/>
            <person name="Grimwood J."/>
            <person name="Kramer R."/>
            <person name="Lindquist E."/>
            <person name="Lucas S."/>
            <person name="Salamov A."/>
            <person name="McFadden G.I."/>
            <person name="Lane C.E."/>
            <person name="Keeling P.J."/>
            <person name="Gray M.W."/>
            <person name="Grigoriev I.V."/>
            <person name="Archibald J.M."/>
        </authorList>
    </citation>
    <scope>NUCLEOTIDE SEQUENCE</scope>
    <source>
        <strain evidence="5 7">CCMP2712</strain>
    </source>
</reference>
<protein>
    <recommendedName>
        <fullName evidence="4">CRC domain-containing protein</fullName>
    </recommendedName>
</protein>
<comment type="subcellular location">
    <subcellularLocation>
        <location evidence="1">Nucleus</location>
    </subcellularLocation>
</comment>
<gene>
    <name evidence="5" type="ORF">GUITHDRAFT_63344</name>
</gene>
<organism evidence="5">
    <name type="scientific">Guillardia theta (strain CCMP2712)</name>
    <name type="common">Cryptophyte</name>
    <dbReference type="NCBI Taxonomy" id="905079"/>
    <lineage>
        <taxon>Eukaryota</taxon>
        <taxon>Cryptophyceae</taxon>
        <taxon>Pyrenomonadales</taxon>
        <taxon>Geminigeraceae</taxon>
        <taxon>Guillardia</taxon>
    </lineage>
</organism>
<dbReference type="eggNOG" id="KOG1171">
    <property type="taxonomic scope" value="Eukaryota"/>
</dbReference>
<dbReference type="InterPro" id="IPR028307">
    <property type="entry name" value="Lin-54_fam"/>
</dbReference>
<reference evidence="6" key="3">
    <citation type="submission" date="2016-03" db="UniProtKB">
        <authorList>
            <consortium name="EnsemblProtists"/>
        </authorList>
    </citation>
    <scope>IDENTIFICATION</scope>
</reference>
<feature type="non-terminal residue" evidence="5">
    <location>
        <position position="125"/>
    </location>
</feature>
<comment type="similarity">
    <text evidence="2">Belongs to the lin-54 family.</text>
</comment>